<feature type="compositionally biased region" description="Low complexity" evidence="2">
    <location>
        <begin position="179"/>
        <end position="189"/>
    </location>
</feature>
<gene>
    <name evidence="3" type="ORF">DI565_02465</name>
</gene>
<protein>
    <submittedName>
        <fullName evidence="3">Uncharacterized protein</fullName>
    </submittedName>
</protein>
<accession>A0A2W5MHE9</accession>
<feature type="region of interest" description="Disordered" evidence="2">
    <location>
        <begin position="179"/>
        <end position="261"/>
    </location>
</feature>
<name>A0A2W5MHE9_ANCNO</name>
<dbReference type="EMBL" id="QFPN01000001">
    <property type="protein sequence ID" value="PZQ19257.1"/>
    <property type="molecule type" value="Genomic_DNA"/>
</dbReference>
<evidence type="ECO:0000313" key="4">
    <source>
        <dbReference type="Proteomes" id="UP000249577"/>
    </source>
</evidence>
<proteinExistence type="predicted"/>
<reference evidence="3 4" key="1">
    <citation type="submission" date="2017-08" db="EMBL/GenBank/DDBJ databases">
        <title>Infants hospitalized years apart are colonized by the same room-sourced microbial strains.</title>
        <authorList>
            <person name="Brooks B."/>
            <person name="Olm M.R."/>
            <person name="Firek B.A."/>
            <person name="Baker R."/>
            <person name="Thomas B.C."/>
            <person name="Morowitz M.J."/>
            <person name="Banfield J.F."/>
        </authorList>
    </citation>
    <scope>NUCLEOTIDE SEQUENCE [LARGE SCALE GENOMIC DNA]</scope>
    <source>
        <strain evidence="3">S2_005_003_R2_43</strain>
    </source>
</reference>
<keyword evidence="1" id="KW-0175">Coiled coil</keyword>
<dbReference type="Proteomes" id="UP000249577">
    <property type="component" value="Unassembled WGS sequence"/>
</dbReference>
<feature type="compositionally biased region" description="Polar residues" evidence="2">
    <location>
        <begin position="216"/>
        <end position="230"/>
    </location>
</feature>
<sequence>MSQTVATYEKVEEALLSRIGAGQKVTADAILKDVGGSKETVLKHLRAAVSRHAIKLKADKPTPPVQGFAIGEDVVRRLFALFNEVASDHSDQQAKNYHDVLSTLQSCLEERDAEVKRLQGELGAASGRLKELVAERDQANERARLLEAKGIETSEFAALVEQLRAMTASAAGAAQAASAPAVSAESEPAPASPLEPSPAEPLAPEAAAKTGAKSAVKTSATKGTATSGKTSRGKQAGKPGRKPAASPLATPTGRGRPRKTQ</sequence>
<evidence type="ECO:0000256" key="1">
    <source>
        <dbReference type="SAM" id="Coils"/>
    </source>
</evidence>
<feature type="coiled-coil region" evidence="1">
    <location>
        <begin position="115"/>
        <end position="149"/>
    </location>
</feature>
<evidence type="ECO:0000313" key="3">
    <source>
        <dbReference type="EMBL" id="PZQ19257.1"/>
    </source>
</evidence>
<evidence type="ECO:0000256" key="2">
    <source>
        <dbReference type="SAM" id="MobiDB-lite"/>
    </source>
</evidence>
<organism evidence="3 4">
    <name type="scientific">Ancylobacter novellus</name>
    <name type="common">Thiobacillus novellus</name>
    <dbReference type="NCBI Taxonomy" id="921"/>
    <lineage>
        <taxon>Bacteria</taxon>
        <taxon>Pseudomonadati</taxon>
        <taxon>Pseudomonadota</taxon>
        <taxon>Alphaproteobacteria</taxon>
        <taxon>Hyphomicrobiales</taxon>
        <taxon>Xanthobacteraceae</taxon>
        <taxon>Ancylobacter</taxon>
    </lineage>
</organism>
<dbReference type="AlphaFoldDB" id="A0A2W5MHE9"/>
<comment type="caution">
    <text evidence="3">The sequence shown here is derived from an EMBL/GenBank/DDBJ whole genome shotgun (WGS) entry which is preliminary data.</text>
</comment>
<feature type="compositionally biased region" description="Pro residues" evidence="2">
    <location>
        <begin position="190"/>
        <end position="201"/>
    </location>
</feature>